<dbReference type="Proteomes" id="UP000006512">
    <property type="component" value="Unassembled WGS sequence"/>
</dbReference>
<dbReference type="Gene3D" id="1.10.287.470">
    <property type="entry name" value="Helix hairpin bin"/>
    <property type="match status" value="1"/>
</dbReference>
<dbReference type="RefSeq" id="WP_006272840.1">
    <property type="nucleotide sequence ID" value="NZ_GL883077.1"/>
</dbReference>
<accession>F4QGF8</accession>
<sequence length="302" mass="32121">MTTRKFSLRPTRLILPVLAAAGLGFALYSVLWRPAEAVTAPASAPPATPPQGAIAGIGVVEPRSEFLNLGVELPGVIRQVFVQVGDTVVKGQPLFAMDQREVDAEIATLTAAIASADIATADAKAAYELIRGVDDPRAVSKDEVDRRRFAADLAAAKTGELRAQLAAAQTRKRRLTVTAPIDGRILALNARPGEYAQAGALAEPLVRMGDTGRLHVRVEVDEENAGKLNATAPAQGSFRGASSDRVPLSFVRFEPYVQPKQNLAVAGQRVDTRVVQMLYALPEGSDSAFVGRQMDVFIEGGK</sequence>
<dbReference type="STRING" id="715226.ABI_20800"/>
<dbReference type="eggNOG" id="COG0845">
    <property type="taxonomic scope" value="Bacteria"/>
</dbReference>
<dbReference type="GO" id="GO:0015562">
    <property type="term" value="F:efflux transmembrane transporter activity"/>
    <property type="evidence" value="ECO:0007669"/>
    <property type="project" value="TreeGrafter"/>
</dbReference>
<dbReference type="GO" id="GO:1990281">
    <property type="term" value="C:efflux pump complex"/>
    <property type="evidence" value="ECO:0007669"/>
    <property type="project" value="TreeGrafter"/>
</dbReference>
<reference evidence="4" key="1">
    <citation type="submission" date="2011-03" db="EMBL/GenBank/DDBJ databases">
        <title>Draft genome sequence of Brevundimonas diminuta.</title>
        <authorList>
            <person name="Brown P.J.B."/>
            <person name="Buechlein A."/>
            <person name="Hemmerich C."/>
            <person name="Brun Y.V."/>
        </authorList>
    </citation>
    <scope>NUCLEOTIDE SEQUENCE [LARGE SCALE GENOMIC DNA]</scope>
    <source>
        <strain evidence="4">C19</strain>
    </source>
</reference>
<organism evidence="3 4">
    <name type="scientific">Asticcacaulis biprosthecium C19</name>
    <dbReference type="NCBI Taxonomy" id="715226"/>
    <lineage>
        <taxon>Bacteria</taxon>
        <taxon>Pseudomonadati</taxon>
        <taxon>Pseudomonadota</taxon>
        <taxon>Alphaproteobacteria</taxon>
        <taxon>Caulobacterales</taxon>
        <taxon>Caulobacteraceae</taxon>
        <taxon>Asticcacaulis</taxon>
    </lineage>
</organism>
<dbReference type="Pfam" id="PF25984">
    <property type="entry name" value="BSH_YknX"/>
    <property type="match status" value="1"/>
</dbReference>
<dbReference type="SUPFAM" id="SSF111369">
    <property type="entry name" value="HlyD-like secretion proteins"/>
    <property type="match status" value="1"/>
</dbReference>
<dbReference type="NCBIfam" id="TIGR01730">
    <property type="entry name" value="RND_mfp"/>
    <property type="match status" value="1"/>
</dbReference>
<dbReference type="InterPro" id="IPR058639">
    <property type="entry name" value="BSH_YknX-like"/>
</dbReference>
<dbReference type="InterPro" id="IPR006143">
    <property type="entry name" value="RND_pump_MFP"/>
</dbReference>
<dbReference type="PANTHER" id="PTHR30469:SF15">
    <property type="entry name" value="HLYD FAMILY OF SECRETION PROTEINS"/>
    <property type="match status" value="1"/>
</dbReference>
<evidence type="ECO:0000256" key="1">
    <source>
        <dbReference type="ARBA" id="ARBA00009477"/>
    </source>
</evidence>
<feature type="domain" description="YknX-like barrel-sandwich hybrid" evidence="2">
    <location>
        <begin position="75"/>
        <end position="209"/>
    </location>
</feature>
<dbReference type="AlphaFoldDB" id="F4QGF8"/>
<comment type="similarity">
    <text evidence="1">Belongs to the membrane fusion protein (MFP) (TC 8.A.1) family.</text>
</comment>
<dbReference type="OrthoDB" id="9785187at2"/>
<dbReference type="PANTHER" id="PTHR30469">
    <property type="entry name" value="MULTIDRUG RESISTANCE PROTEIN MDTA"/>
    <property type="match status" value="1"/>
</dbReference>
<protein>
    <submittedName>
        <fullName evidence="3">Secretion protein HlyD family protein</fullName>
    </submittedName>
</protein>
<dbReference type="Gene3D" id="2.40.30.170">
    <property type="match status" value="1"/>
</dbReference>
<evidence type="ECO:0000313" key="4">
    <source>
        <dbReference type="Proteomes" id="UP000006512"/>
    </source>
</evidence>
<gene>
    <name evidence="3" type="ORF">ABI_20800</name>
</gene>
<dbReference type="Gene3D" id="2.40.50.100">
    <property type="match status" value="1"/>
</dbReference>
<name>F4QGF8_9CAUL</name>
<proteinExistence type="inferred from homology"/>
<dbReference type="EMBL" id="GL883077">
    <property type="protein sequence ID" value="EGF93639.1"/>
    <property type="molecule type" value="Genomic_DNA"/>
</dbReference>
<keyword evidence="4" id="KW-1185">Reference proteome</keyword>
<dbReference type="HOGENOM" id="CLU_018816_6_4_5"/>
<evidence type="ECO:0000259" key="2">
    <source>
        <dbReference type="Pfam" id="PF25984"/>
    </source>
</evidence>
<evidence type="ECO:0000313" key="3">
    <source>
        <dbReference type="EMBL" id="EGF93639.1"/>
    </source>
</evidence>